<dbReference type="EMBL" id="WOEZ01000284">
    <property type="protein sequence ID" value="NPT61759.1"/>
    <property type="molecule type" value="Genomic_DNA"/>
</dbReference>
<proteinExistence type="predicted"/>
<comment type="caution">
    <text evidence="1">The sequence shown here is derived from an EMBL/GenBank/DDBJ whole genome shotgun (WGS) entry which is preliminary data.</text>
</comment>
<reference evidence="1 2" key="1">
    <citation type="submission" date="2019-11" db="EMBL/GenBank/DDBJ databases">
        <title>Metabolism of dissolved organic matter in forest soils.</title>
        <authorList>
            <person name="Cyle K.T."/>
            <person name="Wilhelm R.C."/>
            <person name="Martinez C.E."/>
        </authorList>
    </citation>
    <scope>NUCLEOTIDE SEQUENCE [LARGE SCALE GENOMIC DNA]</scope>
    <source>
        <strain evidence="1 2">5N</strain>
    </source>
</reference>
<dbReference type="Proteomes" id="UP000655523">
    <property type="component" value="Unassembled WGS sequence"/>
</dbReference>
<dbReference type="Pfam" id="PF08857">
    <property type="entry name" value="ParBc_2"/>
    <property type="match status" value="1"/>
</dbReference>
<keyword evidence="2" id="KW-1185">Reference proteome</keyword>
<gene>
    <name evidence="1" type="ORF">GNZ13_46360</name>
</gene>
<dbReference type="RefSeq" id="WP_172177682.1">
    <property type="nucleotide sequence ID" value="NZ_WOEZ01000284.1"/>
</dbReference>
<protein>
    <recommendedName>
        <fullName evidence="3">Chromosome partitioning protein ParB</fullName>
    </recommendedName>
</protein>
<name>A0A972P0B4_9BURK</name>
<dbReference type="InterPro" id="IPR014956">
    <property type="entry name" value="ParBc_2"/>
</dbReference>
<organism evidence="1 2">
    <name type="scientific">Paraburkholderia elongata</name>
    <dbReference type="NCBI Taxonomy" id="2675747"/>
    <lineage>
        <taxon>Bacteria</taxon>
        <taxon>Pseudomonadati</taxon>
        <taxon>Pseudomonadota</taxon>
        <taxon>Betaproteobacteria</taxon>
        <taxon>Burkholderiales</taxon>
        <taxon>Burkholderiaceae</taxon>
        <taxon>Paraburkholderia</taxon>
    </lineage>
</organism>
<dbReference type="Gene3D" id="1.10.8.10">
    <property type="entry name" value="DNA helicase RuvA subunit, C-terminal domain"/>
    <property type="match status" value="1"/>
</dbReference>
<evidence type="ECO:0008006" key="3">
    <source>
        <dbReference type="Google" id="ProtNLM"/>
    </source>
</evidence>
<sequence>MIDRPMSSSCAPRHISIADGGAHHISMGAFATIHRTGSGRMVPDKEGHPMATITSIDIEQLRPLQATVGMLEVNAKRKRLLAMDAKSLKDFLKSAPIPTVIGKGDRHYVIDHHHLARALWDGDIKKAFAEVVADLSRLSDVKFWDTVIEKRWVHPVDERGILRAISAIPDEVSALTDDPFRSLAAFVRDAGGYIKTPEPFAEFQWADFYRTRIPMWTSESQFKAAVEQGVHLAWSPDARTLPGFKSRQVK</sequence>
<dbReference type="SUPFAM" id="SSF110849">
    <property type="entry name" value="ParB/Sulfiredoxin"/>
    <property type="match status" value="1"/>
</dbReference>
<dbReference type="Gene3D" id="3.90.1530.10">
    <property type="entry name" value="Conserved hypothetical protein from pyrococcus furiosus pfu- 392566-001, ParB domain"/>
    <property type="match status" value="1"/>
</dbReference>
<evidence type="ECO:0000313" key="1">
    <source>
        <dbReference type="EMBL" id="NPT61759.1"/>
    </source>
</evidence>
<dbReference type="CDD" id="cd16390">
    <property type="entry name" value="ParB_N_Srx_like"/>
    <property type="match status" value="1"/>
</dbReference>
<evidence type="ECO:0000313" key="2">
    <source>
        <dbReference type="Proteomes" id="UP000655523"/>
    </source>
</evidence>
<dbReference type="AlphaFoldDB" id="A0A972P0B4"/>
<accession>A0A972P0B4</accession>
<dbReference type="InterPro" id="IPR036086">
    <property type="entry name" value="ParB/Sulfiredoxin_sf"/>
</dbReference>